<dbReference type="Proteomes" id="UP001165083">
    <property type="component" value="Unassembled WGS sequence"/>
</dbReference>
<sequence>MRCIWCRSGETWCRLSSADVSTWSRHLDGGLLSNVDYIGFLGKLVTMMHELRAIMVKPWISSRPKAKKEVPGSPPNGATHIGTRALRTTGFGSNLLASLRQKIVRRPKVPTINAAPAPNEAAPAPVATQTKLVFPPSSWGTKQSTAPKPPPSSDEEGSAESEDELGEDGTGLDENSLAKKQKKTRKASKRTSLAFNRWVPKLLNPADKHRDRIHRKKKKHQLIPKGPPVIFTDSRVPYITLLARVLAFLDPLEPARVTAYVNKSTASGVKAFYDIYCPPPRPQRYLVHRLLENCQSVLPAKVMGLLPIRDRVRASASCLSFYTACNSFPLEFEGARAVQHFLAAFDFPRTRHIHKRFSKTPALLFSEAIAEDVVKVIQLLECGGDSEDDDADDDSDCFAAVKEISLRRVNGLSAAKGKYFEQLLQTLIMDHVSSRLHTLGLTDTEMTNQDLQRFIACLSTTPALQNLKLSHNLCSFATLQKLREQIESRALNSLRELHCVATTVDIAAMGYLLEVFQIAPPCCPDLQVVDVSGNPLSNSKAASQLARVFTANGQLSPGWPQLTTLNISSIRTSSSLFLSLSGS</sequence>
<dbReference type="InterPro" id="IPR032675">
    <property type="entry name" value="LRR_dom_sf"/>
</dbReference>
<organism evidence="2 3">
    <name type="scientific">Phytophthora lilii</name>
    <dbReference type="NCBI Taxonomy" id="2077276"/>
    <lineage>
        <taxon>Eukaryota</taxon>
        <taxon>Sar</taxon>
        <taxon>Stramenopiles</taxon>
        <taxon>Oomycota</taxon>
        <taxon>Peronosporomycetes</taxon>
        <taxon>Peronosporales</taxon>
        <taxon>Peronosporaceae</taxon>
        <taxon>Phytophthora</taxon>
    </lineage>
</organism>
<proteinExistence type="predicted"/>
<dbReference type="AlphaFoldDB" id="A0A9W6WTX8"/>
<feature type="compositionally biased region" description="Acidic residues" evidence="1">
    <location>
        <begin position="153"/>
        <end position="171"/>
    </location>
</feature>
<dbReference type="OrthoDB" id="120976at2759"/>
<keyword evidence="3" id="KW-1185">Reference proteome</keyword>
<feature type="region of interest" description="Disordered" evidence="1">
    <location>
        <begin position="134"/>
        <end position="190"/>
    </location>
</feature>
<feature type="compositionally biased region" description="Basic residues" evidence="1">
    <location>
        <begin position="179"/>
        <end position="189"/>
    </location>
</feature>
<evidence type="ECO:0000313" key="3">
    <source>
        <dbReference type="Proteomes" id="UP001165083"/>
    </source>
</evidence>
<gene>
    <name evidence="2" type="ORF">Plil01_001136500</name>
</gene>
<name>A0A9W6WTX8_9STRA</name>
<accession>A0A9W6WTX8</accession>
<dbReference type="SUPFAM" id="SSF52047">
    <property type="entry name" value="RNI-like"/>
    <property type="match status" value="1"/>
</dbReference>
<dbReference type="EMBL" id="BSXW01000649">
    <property type="protein sequence ID" value="GMF27192.1"/>
    <property type="molecule type" value="Genomic_DNA"/>
</dbReference>
<evidence type="ECO:0000256" key="1">
    <source>
        <dbReference type="SAM" id="MobiDB-lite"/>
    </source>
</evidence>
<reference evidence="2" key="1">
    <citation type="submission" date="2023-04" db="EMBL/GenBank/DDBJ databases">
        <title>Phytophthora lilii NBRC 32176.</title>
        <authorList>
            <person name="Ichikawa N."/>
            <person name="Sato H."/>
            <person name="Tonouchi N."/>
        </authorList>
    </citation>
    <scope>NUCLEOTIDE SEQUENCE</scope>
    <source>
        <strain evidence="2">NBRC 32176</strain>
    </source>
</reference>
<comment type="caution">
    <text evidence="2">The sequence shown here is derived from an EMBL/GenBank/DDBJ whole genome shotgun (WGS) entry which is preliminary data.</text>
</comment>
<protein>
    <submittedName>
        <fullName evidence="2">Unnamed protein product</fullName>
    </submittedName>
</protein>
<dbReference type="Gene3D" id="3.80.10.10">
    <property type="entry name" value="Ribonuclease Inhibitor"/>
    <property type="match status" value="1"/>
</dbReference>
<evidence type="ECO:0000313" key="2">
    <source>
        <dbReference type="EMBL" id="GMF27192.1"/>
    </source>
</evidence>